<protein>
    <submittedName>
        <fullName evidence="1">Uncharacterized protein</fullName>
    </submittedName>
</protein>
<evidence type="ECO:0000313" key="1">
    <source>
        <dbReference type="EMBL" id="KAF8774604.1"/>
    </source>
</evidence>
<comment type="caution">
    <text evidence="1">The sequence shown here is derived from an EMBL/GenBank/DDBJ whole genome shotgun (WGS) entry which is preliminary data.</text>
</comment>
<dbReference type="AlphaFoldDB" id="A0A8T0EME9"/>
<organism evidence="1 2">
    <name type="scientific">Argiope bruennichi</name>
    <name type="common">Wasp spider</name>
    <name type="synonym">Aranea bruennichi</name>
    <dbReference type="NCBI Taxonomy" id="94029"/>
    <lineage>
        <taxon>Eukaryota</taxon>
        <taxon>Metazoa</taxon>
        <taxon>Ecdysozoa</taxon>
        <taxon>Arthropoda</taxon>
        <taxon>Chelicerata</taxon>
        <taxon>Arachnida</taxon>
        <taxon>Araneae</taxon>
        <taxon>Araneomorphae</taxon>
        <taxon>Entelegynae</taxon>
        <taxon>Araneoidea</taxon>
        <taxon>Araneidae</taxon>
        <taxon>Argiope</taxon>
    </lineage>
</organism>
<reference evidence="1" key="2">
    <citation type="submission" date="2020-06" db="EMBL/GenBank/DDBJ databases">
        <authorList>
            <person name="Sheffer M."/>
        </authorList>
    </citation>
    <scope>NUCLEOTIDE SEQUENCE</scope>
</reference>
<evidence type="ECO:0000313" key="2">
    <source>
        <dbReference type="Proteomes" id="UP000807504"/>
    </source>
</evidence>
<dbReference type="Proteomes" id="UP000807504">
    <property type="component" value="Unassembled WGS sequence"/>
</dbReference>
<gene>
    <name evidence="1" type="ORF">HNY73_017136</name>
</gene>
<dbReference type="EMBL" id="JABXBU010002227">
    <property type="protein sequence ID" value="KAF8774604.1"/>
    <property type="molecule type" value="Genomic_DNA"/>
</dbReference>
<sequence length="81" mass="8838">MAIEATEVVLTALILDSPPTISFDCPAKFLGKLFKIHLDSAHQLLCSTEVIDVAKAVLDTLEQIYPIALLDKTKITTTLKV</sequence>
<accession>A0A8T0EME9</accession>
<name>A0A8T0EME9_ARGBR</name>
<reference evidence="1" key="1">
    <citation type="journal article" date="2020" name="bioRxiv">
        <title>Chromosome-level reference genome of the European wasp spider Argiope bruennichi: a resource for studies on range expansion and evolutionary adaptation.</title>
        <authorList>
            <person name="Sheffer M.M."/>
            <person name="Hoppe A."/>
            <person name="Krehenwinkel H."/>
            <person name="Uhl G."/>
            <person name="Kuss A.W."/>
            <person name="Jensen L."/>
            <person name="Jensen C."/>
            <person name="Gillespie R.G."/>
            <person name="Hoff K.J."/>
            <person name="Prost S."/>
        </authorList>
    </citation>
    <scope>NUCLEOTIDE SEQUENCE</scope>
</reference>
<proteinExistence type="predicted"/>
<keyword evidence="2" id="KW-1185">Reference proteome</keyword>